<keyword evidence="5" id="KW-1185">Reference proteome</keyword>
<dbReference type="PANTHER" id="PTHR43080:SF2">
    <property type="entry name" value="CBS DOMAIN-CONTAINING PROTEIN"/>
    <property type="match status" value="1"/>
</dbReference>
<dbReference type="InterPro" id="IPR046342">
    <property type="entry name" value="CBS_dom_sf"/>
</dbReference>
<dbReference type="PANTHER" id="PTHR43080">
    <property type="entry name" value="CBS DOMAIN-CONTAINING PROTEIN CBSX3, MITOCHONDRIAL"/>
    <property type="match status" value="1"/>
</dbReference>
<evidence type="ECO:0000259" key="3">
    <source>
        <dbReference type="PROSITE" id="PS51371"/>
    </source>
</evidence>
<gene>
    <name evidence="4" type="ordered locus">Acid345_4731</name>
</gene>
<dbReference type="STRING" id="204669.Acid345_4731"/>
<dbReference type="EMBL" id="CP000360">
    <property type="protein sequence ID" value="ABF43730.1"/>
    <property type="molecule type" value="Genomic_DNA"/>
</dbReference>
<dbReference type="Proteomes" id="UP000002432">
    <property type="component" value="Chromosome"/>
</dbReference>
<dbReference type="PROSITE" id="PS51371">
    <property type="entry name" value="CBS"/>
    <property type="match status" value="2"/>
</dbReference>
<evidence type="ECO:0000313" key="5">
    <source>
        <dbReference type="Proteomes" id="UP000002432"/>
    </source>
</evidence>
<dbReference type="InterPro" id="IPR000644">
    <property type="entry name" value="CBS_dom"/>
</dbReference>
<dbReference type="AlphaFoldDB" id="Q1IHC0"/>
<feature type="domain" description="CBS" evidence="3">
    <location>
        <begin position="7"/>
        <end position="65"/>
    </location>
</feature>
<accession>Q1IHC0</accession>
<sequence>MSILKLCDQSPAFVSINASVADAITMMIDRHAGAVAVVEENHVVAGMFSERDVMRKFALSGRSAESTPVREYMSQYVVMGSPETTPAEALQVMIESRHRHLPIVDSDGKLLGVISIRHVLEAQVDLLTEQLRRSEEDRSASNTIQ</sequence>
<dbReference type="SUPFAM" id="SSF54631">
    <property type="entry name" value="CBS-domain pair"/>
    <property type="match status" value="1"/>
</dbReference>
<keyword evidence="1 2" id="KW-0129">CBS domain</keyword>
<reference evidence="4 5" key="1">
    <citation type="journal article" date="2009" name="Appl. Environ. Microbiol.">
        <title>Three genomes from the phylum Acidobacteria provide insight into the lifestyles of these microorganisms in soils.</title>
        <authorList>
            <person name="Ward N.L."/>
            <person name="Challacombe J.F."/>
            <person name="Janssen P.H."/>
            <person name="Henrissat B."/>
            <person name="Coutinho P.M."/>
            <person name="Wu M."/>
            <person name="Xie G."/>
            <person name="Haft D.H."/>
            <person name="Sait M."/>
            <person name="Badger J."/>
            <person name="Barabote R.D."/>
            <person name="Bradley B."/>
            <person name="Brettin T.S."/>
            <person name="Brinkac L.M."/>
            <person name="Bruce D."/>
            <person name="Creasy T."/>
            <person name="Daugherty S.C."/>
            <person name="Davidsen T.M."/>
            <person name="DeBoy R.T."/>
            <person name="Detter J.C."/>
            <person name="Dodson R.J."/>
            <person name="Durkin A.S."/>
            <person name="Ganapathy A."/>
            <person name="Gwinn-Giglio M."/>
            <person name="Han C.S."/>
            <person name="Khouri H."/>
            <person name="Kiss H."/>
            <person name="Kothari S.P."/>
            <person name="Madupu R."/>
            <person name="Nelson K.E."/>
            <person name="Nelson W.C."/>
            <person name="Paulsen I."/>
            <person name="Penn K."/>
            <person name="Ren Q."/>
            <person name="Rosovitz M.J."/>
            <person name="Selengut J.D."/>
            <person name="Shrivastava S."/>
            <person name="Sullivan S.A."/>
            <person name="Tapia R."/>
            <person name="Thompson L.S."/>
            <person name="Watkins K.L."/>
            <person name="Yang Q."/>
            <person name="Yu C."/>
            <person name="Zafar N."/>
            <person name="Zhou L."/>
            <person name="Kuske C.R."/>
        </authorList>
    </citation>
    <scope>NUCLEOTIDE SEQUENCE [LARGE SCALE GENOMIC DNA]</scope>
    <source>
        <strain evidence="4 5">Ellin345</strain>
    </source>
</reference>
<evidence type="ECO:0000256" key="2">
    <source>
        <dbReference type="PROSITE-ProRule" id="PRU00703"/>
    </source>
</evidence>
<dbReference type="Pfam" id="PF00571">
    <property type="entry name" value="CBS"/>
    <property type="match status" value="2"/>
</dbReference>
<dbReference type="InterPro" id="IPR051257">
    <property type="entry name" value="Diverse_CBS-Domain"/>
</dbReference>
<dbReference type="EnsemblBacteria" id="ABF43730">
    <property type="protein sequence ID" value="ABF43730"/>
    <property type="gene ID" value="Acid345_4731"/>
</dbReference>
<protein>
    <submittedName>
        <fullName evidence="4">CBS domain containing membrane protein</fullName>
    </submittedName>
</protein>
<dbReference type="SMART" id="SM00116">
    <property type="entry name" value="CBS"/>
    <property type="match status" value="2"/>
</dbReference>
<dbReference type="HOGENOM" id="CLU_040681_12_1_0"/>
<dbReference type="OrthoDB" id="9802114at2"/>
<proteinExistence type="predicted"/>
<name>Q1IHC0_KORVE</name>
<dbReference type="KEGG" id="aba:Acid345_4731"/>
<dbReference type="eggNOG" id="COG0517">
    <property type="taxonomic scope" value="Bacteria"/>
</dbReference>
<feature type="domain" description="CBS" evidence="3">
    <location>
        <begin position="73"/>
        <end position="129"/>
    </location>
</feature>
<organism evidence="4 5">
    <name type="scientific">Koribacter versatilis (strain Ellin345)</name>
    <dbReference type="NCBI Taxonomy" id="204669"/>
    <lineage>
        <taxon>Bacteria</taxon>
        <taxon>Pseudomonadati</taxon>
        <taxon>Acidobacteriota</taxon>
        <taxon>Terriglobia</taxon>
        <taxon>Terriglobales</taxon>
        <taxon>Candidatus Korobacteraceae</taxon>
        <taxon>Candidatus Korobacter</taxon>
    </lineage>
</organism>
<dbReference type="RefSeq" id="WP_011525526.1">
    <property type="nucleotide sequence ID" value="NC_008009.1"/>
</dbReference>
<evidence type="ECO:0000256" key="1">
    <source>
        <dbReference type="ARBA" id="ARBA00023122"/>
    </source>
</evidence>
<dbReference type="Gene3D" id="3.10.580.10">
    <property type="entry name" value="CBS-domain"/>
    <property type="match status" value="1"/>
</dbReference>
<evidence type="ECO:0000313" key="4">
    <source>
        <dbReference type="EMBL" id="ABF43730.1"/>
    </source>
</evidence>